<evidence type="ECO:0000256" key="7">
    <source>
        <dbReference type="ARBA" id="ARBA00022801"/>
    </source>
</evidence>
<feature type="domain" description="Helicase ATP-binding" evidence="15">
    <location>
        <begin position="205"/>
        <end position="379"/>
    </location>
</feature>
<keyword evidence="7 13" id="KW-0378">Hydrolase</keyword>
<reference evidence="19" key="1">
    <citation type="submission" date="2017-03" db="EMBL/GenBank/DDBJ databases">
        <title>Genomes of endolithic fungi from Antarctica.</title>
        <authorList>
            <person name="Coleine C."/>
            <person name="Masonjones S."/>
            <person name="Stajich J.E."/>
        </authorList>
    </citation>
    <scope>NUCLEOTIDE SEQUENCE [LARGE SCALE GENOMIC DNA]</scope>
    <source>
        <strain evidence="19">CCFEE 5527</strain>
    </source>
</reference>
<dbReference type="EC" id="3.6.4.13" evidence="3"/>
<dbReference type="AlphaFoldDB" id="A0A1V8SAF5"/>
<evidence type="ECO:0000256" key="1">
    <source>
        <dbReference type="ARBA" id="ARBA00004604"/>
    </source>
</evidence>
<organism evidence="18 19">
    <name type="scientific">Cryoendolithus antarcticus</name>
    <dbReference type="NCBI Taxonomy" id="1507870"/>
    <lineage>
        <taxon>Eukaryota</taxon>
        <taxon>Fungi</taxon>
        <taxon>Dikarya</taxon>
        <taxon>Ascomycota</taxon>
        <taxon>Pezizomycotina</taxon>
        <taxon>Dothideomycetes</taxon>
        <taxon>Dothideomycetidae</taxon>
        <taxon>Cladosporiales</taxon>
        <taxon>Cladosporiaceae</taxon>
        <taxon>Cryoendolithus</taxon>
    </lineage>
</organism>
<dbReference type="Gene3D" id="3.40.50.300">
    <property type="entry name" value="P-loop containing nucleotide triphosphate hydrolases"/>
    <property type="match status" value="2"/>
</dbReference>
<dbReference type="Pfam" id="PF00271">
    <property type="entry name" value="Helicase_C"/>
    <property type="match status" value="1"/>
</dbReference>
<dbReference type="FunCoup" id="A0A1V8SAF5">
    <property type="interactions" value="720"/>
</dbReference>
<dbReference type="PROSITE" id="PS51192">
    <property type="entry name" value="HELICASE_ATP_BIND_1"/>
    <property type="match status" value="1"/>
</dbReference>
<dbReference type="CDD" id="cd18787">
    <property type="entry name" value="SF2_C_DEAD"/>
    <property type="match status" value="1"/>
</dbReference>
<keyword evidence="9 13" id="KW-0067">ATP-binding</keyword>
<evidence type="ECO:0000313" key="19">
    <source>
        <dbReference type="Proteomes" id="UP000192596"/>
    </source>
</evidence>
<keyword evidence="19" id="KW-1185">Reference proteome</keyword>
<dbReference type="GO" id="GO:0005524">
    <property type="term" value="F:ATP binding"/>
    <property type="evidence" value="ECO:0007669"/>
    <property type="project" value="UniProtKB-KW"/>
</dbReference>
<dbReference type="Pfam" id="PF00270">
    <property type="entry name" value="DEAD"/>
    <property type="match status" value="1"/>
</dbReference>
<dbReference type="PANTHER" id="PTHR47958">
    <property type="entry name" value="ATP-DEPENDENT RNA HELICASE DBP3"/>
    <property type="match status" value="1"/>
</dbReference>
<evidence type="ECO:0000256" key="2">
    <source>
        <dbReference type="ARBA" id="ARBA00009334"/>
    </source>
</evidence>
<gene>
    <name evidence="18" type="ORF">B0A48_17843</name>
</gene>
<evidence type="ECO:0000256" key="13">
    <source>
        <dbReference type="RuleBase" id="RU000492"/>
    </source>
</evidence>
<feature type="domain" description="Thioredoxin" evidence="17">
    <location>
        <begin position="646"/>
        <end position="759"/>
    </location>
</feature>
<dbReference type="PROSITE" id="PS51194">
    <property type="entry name" value="HELICASE_CTER"/>
    <property type="match status" value="1"/>
</dbReference>
<comment type="similarity">
    <text evidence="2">Belongs to the DEAD box helicase family. DDX5/DBP2 subfamily.</text>
</comment>
<keyword evidence="10" id="KW-0539">Nucleus</keyword>
<keyword evidence="6 13" id="KW-0547">Nucleotide-binding</keyword>
<evidence type="ECO:0000259" key="17">
    <source>
        <dbReference type="PROSITE" id="PS51352"/>
    </source>
</evidence>
<dbReference type="EMBL" id="NAJO01000073">
    <property type="protein sequence ID" value="OQN96043.1"/>
    <property type="molecule type" value="Genomic_DNA"/>
</dbReference>
<protein>
    <recommendedName>
        <fullName evidence="3">RNA helicase</fullName>
        <ecNumber evidence="3">3.6.4.13</ecNumber>
    </recommendedName>
</protein>
<comment type="function">
    <text evidence="11">ATP-dependent RNA helicase required for 60S ribosomal subunit synthesis. Involved in efficient pre-rRNA processing, predominantly at site A3, which is necessary for the normal formation of 25S and 5.8S rRNAs.</text>
</comment>
<dbReference type="PROSITE" id="PS51352">
    <property type="entry name" value="THIOREDOXIN_2"/>
    <property type="match status" value="1"/>
</dbReference>
<dbReference type="GO" id="GO:0003676">
    <property type="term" value="F:nucleic acid binding"/>
    <property type="evidence" value="ECO:0007669"/>
    <property type="project" value="InterPro"/>
</dbReference>
<dbReference type="InterPro" id="IPR036249">
    <property type="entry name" value="Thioredoxin-like_sf"/>
</dbReference>
<evidence type="ECO:0000313" key="18">
    <source>
        <dbReference type="EMBL" id="OQN96043.1"/>
    </source>
</evidence>
<evidence type="ECO:0000259" key="15">
    <source>
        <dbReference type="PROSITE" id="PS51192"/>
    </source>
</evidence>
<dbReference type="OrthoDB" id="196131at2759"/>
<dbReference type="SMART" id="SM00490">
    <property type="entry name" value="HELICc"/>
    <property type="match status" value="1"/>
</dbReference>
<dbReference type="InterPro" id="IPR001650">
    <property type="entry name" value="Helicase_C-like"/>
</dbReference>
<dbReference type="PROSITE" id="PS00039">
    <property type="entry name" value="DEAD_ATP_HELICASE"/>
    <property type="match status" value="1"/>
</dbReference>
<evidence type="ECO:0000256" key="8">
    <source>
        <dbReference type="ARBA" id="ARBA00022806"/>
    </source>
</evidence>
<dbReference type="InterPro" id="IPR027417">
    <property type="entry name" value="P-loop_NTPase"/>
</dbReference>
<dbReference type="CDD" id="cd02947">
    <property type="entry name" value="TRX_family"/>
    <property type="match status" value="1"/>
</dbReference>
<accession>A0A1V8SAF5</accession>
<dbReference type="InterPro" id="IPR011545">
    <property type="entry name" value="DEAD/DEAH_box_helicase_dom"/>
</dbReference>
<dbReference type="STRING" id="1507870.A0A1V8SAF5"/>
<dbReference type="CDD" id="cd00268">
    <property type="entry name" value="DEADc"/>
    <property type="match status" value="1"/>
</dbReference>
<evidence type="ECO:0000256" key="6">
    <source>
        <dbReference type="ARBA" id="ARBA00022741"/>
    </source>
</evidence>
<evidence type="ECO:0000256" key="3">
    <source>
        <dbReference type="ARBA" id="ARBA00012552"/>
    </source>
</evidence>
<dbReference type="Pfam" id="PF00085">
    <property type="entry name" value="Thioredoxin"/>
    <property type="match status" value="1"/>
</dbReference>
<keyword evidence="8 13" id="KW-0347">Helicase</keyword>
<dbReference type="Proteomes" id="UP000192596">
    <property type="component" value="Unassembled WGS sequence"/>
</dbReference>
<dbReference type="Gene3D" id="3.40.30.10">
    <property type="entry name" value="Glutaredoxin"/>
    <property type="match status" value="1"/>
</dbReference>
<evidence type="ECO:0000256" key="10">
    <source>
        <dbReference type="ARBA" id="ARBA00023242"/>
    </source>
</evidence>
<feature type="compositionally biased region" description="Basic and acidic residues" evidence="14">
    <location>
        <begin position="95"/>
        <end position="125"/>
    </location>
</feature>
<comment type="subcellular location">
    <subcellularLocation>
        <location evidence="1">Nucleus</location>
        <location evidence="1">Nucleolus</location>
    </subcellularLocation>
</comment>
<dbReference type="InterPro" id="IPR044742">
    <property type="entry name" value="DEAD/DEAH_RhlB"/>
</dbReference>
<sequence>MAKRLNEEVADPEVARAAKKARKEKKLAAIAKPTSPAVAVAIEVDGGAEAKASKEERRAAKKAKNAAANAVDTPAPAEVATPDDDAAKAARKAARRAEKAAKKASDGTSDHKSENGIAEKTKAKSDASNGGKTMAAANGYTEDPALSALPQSEIDSFLAEKFISVDTNTPLRPITHFKYLPVMDEAQKAPFKTFTSPTPIQAAAWPYMFAGRDVIGVAETGSGKTLAFGVPCVSRLSQQSASERKKIKACMVSPTRELALQIHEELKKLASPYGLKITVVYGGVPKDAQRETLKGSNIIVATPGRLNDYIQEGSIDLSNVEYLVLDEADRMLDKGFEQEIRKIISTTPTTGRQTQMFTATWPPSVRDLAQTFMSNPVKVTIGDNPTGELRANNRITQEIEVMEQHDKQNRLIQLLKQYQSGKNKMDRILVFCLYKKEATRIEEFISRKGFSVGGIHGDLSQSQRTTSLEAFKKGDVPILVATDVAARGLDIPAVKLVINVTFPLTAEDYVHRIGRTGRAGQDGRAITFFTDAEKGLAGALINVLKAANQPVPEELMKFGTTVKKKGHDAYDKVTWVGCGQHVPGVLDSVPEAERCSCEPQIERSGKMYPPAGSILGGLWGMLGMGGGKKGEEKGKEELHFATHQQPYLLKIHPQATMETLTSLPAYLKASNAPGLAVLEATATWCSQCKAIAPFVTQLQSKYPEARFYNYDTDTTPDIAQELGANAMPTFHVFKDGDLVGSVTGAKGAELEKLVKGSYEGRVEE</sequence>
<proteinExistence type="inferred from homology"/>
<evidence type="ECO:0000256" key="11">
    <source>
        <dbReference type="ARBA" id="ARBA00037449"/>
    </source>
</evidence>
<feature type="region of interest" description="Disordered" evidence="14">
    <location>
        <begin position="1"/>
        <end position="30"/>
    </location>
</feature>
<keyword evidence="4" id="KW-0690">Ribosome biogenesis</keyword>
<comment type="caution">
    <text evidence="18">The sequence shown here is derived from an EMBL/GenBank/DDBJ whole genome shotgun (WGS) entry which is preliminary data.</text>
</comment>
<evidence type="ECO:0000256" key="12">
    <source>
        <dbReference type="ARBA" id="ARBA00047984"/>
    </source>
</evidence>
<evidence type="ECO:0000259" key="16">
    <source>
        <dbReference type="PROSITE" id="PS51194"/>
    </source>
</evidence>
<dbReference type="InterPro" id="IPR000629">
    <property type="entry name" value="RNA-helicase_DEAD-box_CS"/>
</dbReference>
<dbReference type="InParanoid" id="A0A1V8SAF5"/>
<dbReference type="SUPFAM" id="SSF52833">
    <property type="entry name" value="Thioredoxin-like"/>
    <property type="match status" value="1"/>
</dbReference>
<name>A0A1V8SAF5_9PEZI</name>
<dbReference type="SUPFAM" id="SSF52540">
    <property type="entry name" value="P-loop containing nucleoside triphosphate hydrolases"/>
    <property type="match status" value="1"/>
</dbReference>
<dbReference type="InterPro" id="IPR013766">
    <property type="entry name" value="Thioredoxin_domain"/>
</dbReference>
<dbReference type="InterPro" id="IPR014001">
    <property type="entry name" value="Helicase_ATP-bd"/>
</dbReference>
<evidence type="ECO:0000256" key="14">
    <source>
        <dbReference type="SAM" id="MobiDB-lite"/>
    </source>
</evidence>
<dbReference type="GO" id="GO:0016787">
    <property type="term" value="F:hydrolase activity"/>
    <property type="evidence" value="ECO:0007669"/>
    <property type="project" value="UniProtKB-KW"/>
</dbReference>
<feature type="domain" description="Helicase C-terminal" evidence="16">
    <location>
        <begin position="410"/>
        <end position="559"/>
    </location>
</feature>
<evidence type="ECO:0000256" key="5">
    <source>
        <dbReference type="ARBA" id="ARBA00022552"/>
    </source>
</evidence>
<feature type="region of interest" description="Disordered" evidence="14">
    <location>
        <begin position="47"/>
        <end position="136"/>
    </location>
</feature>
<comment type="catalytic activity">
    <reaction evidence="12">
        <text>ATP + H2O = ADP + phosphate + H(+)</text>
        <dbReference type="Rhea" id="RHEA:13065"/>
        <dbReference type="ChEBI" id="CHEBI:15377"/>
        <dbReference type="ChEBI" id="CHEBI:15378"/>
        <dbReference type="ChEBI" id="CHEBI:30616"/>
        <dbReference type="ChEBI" id="CHEBI:43474"/>
        <dbReference type="ChEBI" id="CHEBI:456216"/>
        <dbReference type="EC" id="3.6.4.13"/>
    </reaction>
</comment>
<keyword evidence="5" id="KW-0698">rRNA processing</keyword>
<evidence type="ECO:0000256" key="9">
    <source>
        <dbReference type="ARBA" id="ARBA00022840"/>
    </source>
</evidence>
<dbReference type="FunFam" id="3.40.50.300:FF:000008">
    <property type="entry name" value="ATP-dependent RNA helicase RhlB"/>
    <property type="match status" value="1"/>
</dbReference>
<evidence type="ECO:0000256" key="4">
    <source>
        <dbReference type="ARBA" id="ARBA00022517"/>
    </source>
</evidence>
<dbReference type="SMART" id="SM00487">
    <property type="entry name" value="DEXDc"/>
    <property type="match status" value="1"/>
</dbReference>
<dbReference type="GO" id="GO:0003724">
    <property type="term" value="F:RNA helicase activity"/>
    <property type="evidence" value="ECO:0007669"/>
    <property type="project" value="UniProtKB-EC"/>
</dbReference>